<proteinExistence type="predicted"/>
<dbReference type="InterPro" id="IPR052588">
    <property type="entry name" value="Kelch_domain_protein"/>
</dbReference>
<accession>A0A7J7SBV4</accession>
<dbReference type="PANTHER" id="PTHR46063:SF1">
    <property type="entry name" value="KELCH DOMAIN-CONTAINING PROTEIN 4"/>
    <property type="match status" value="1"/>
</dbReference>
<gene>
    <name evidence="1" type="ORF">mMyoMyo1_007379</name>
</gene>
<dbReference type="PANTHER" id="PTHR46063">
    <property type="entry name" value="KELCH DOMAIN-CONTAINING PROTEIN"/>
    <property type="match status" value="1"/>
</dbReference>
<dbReference type="AlphaFoldDB" id="A0A7J7SBV4"/>
<name>A0A7J7SBV4_MYOMY</name>
<protein>
    <submittedName>
        <fullName evidence="1">Kelch domain containing 4</fullName>
    </submittedName>
</protein>
<evidence type="ECO:0000313" key="2">
    <source>
        <dbReference type="Proteomes" id="UP000527355"/>
    </source>
</evidence>
<dbReference type="SUPFAM" id="SSF117281">
    <property type="entry name" value="Kelch motif"/>
    <property type="match status" value="1"/>
</dbReference>
<reference evidence="1 2" key="1">
    <citation type="journal article" date="2020" name="Nature">
        <title>Six reference-quality genomes reveal evolution of bat adaptations.</title>
        <authorList>
            <person name="Jebb D."/>
            <person name="Huang Z."/>
            <person name="Pippel M."/>
            <person name="Hughes G.M."/>
            <person name="Lavrichenko K."/>
            <person name="Devanna P."/>
            <person name="Winkler S."/>
            <person name="Jermiin L.S."/>
            <person name="Skirmuntt E.C."/>
            <person name="Katzourakis A."/>
            <person name="Burkitt-Gray L."/>
            <person name="Ray D.A."/>
            <person name="Sullivan K.A.M."/>
            <person name="Roscito J.G."/>
            <person name="Kirilenko B.M."/>
            <person name="Davalos L.M."/>
            <person name="Corthals A.P."/>
            <person name="Power M.L."/>
            <person name="Jones G."/>
            <person name="Ransome R.D."/>
            <person name="Dechmann D.K.N."/>
            <person name="Locatelli A.G."/>
            <person name="Puechmaille S.J."/>
            <person name="Fedrigo O."/>
            <person name="Jarvis E.D."/>
            <person name="Hiller M."/>
            <person name="Vernes S.C."/>
            <person name="Myers E.W."/>
            <person name="Teeling E.C."/>
        </authorList>
    </citation>
    <scope>NUCLEOTIDE SEQUENCE [LARGE SCALE GENOMIC DNA]</scope>
    <source>
        <strain evidence="1">MMyoMyo1</strain>
        <tissue evidence="1">Flight muscle</tissue>
    </source>
</reference>
<dbReference type="InterPro" id="IPR015915">
    <property type="entry name" value="Kelch-typ_b-propeller"/>
</dbReference>
<organism evidence="1 2">
    <name type="scientific">Myotis myotis</name>
    <name type="common">Greater mouse-eared bat</name>
    <name type="synonym">Vespertilio myotis</name>
    <dbReference type="NCBI Taxonomy" id="51298"/>
    <lineage>
        <taxon>Eukaryota</taxon>
        <taxon>Metazoa</taxon>
        <taxon>Chordata</taxon>
        <taxon>Craniata</taxon>
        <taxon>Vertebrata</taxon>
        <taxon>Euteleostomi</taxon>
        <taxon>Mammalia</taxon>
        <taxon>Eutheria</taxon>
        <taxon>Laurasiatheria</taxon>
        <taxon>Chiroptera</taxon>
        <taxon>Yangochiroptera</taxon>
        <taxon>Vespertilionidae</taxon>
        <taxon>Myotis</taxon>
    </lineage>
</organism>
<keyword evidence="2" id="KW-1185">Reference proteome</keyword>
<dbReference type="Proteomes" id="UP000527355">
    <property type="component" value="Unassembled WGS sequence"/>
</dbReference>
<comment type="caution">
    <text evidence="1">The sequence shown here is derived from an EMBL/GenBank/DDBJ whole genome shotgun (WGS) entry which is preliminary data.</text>
</comment>
<dbReference type="Pfam" id="PF24681">
    <property type="entry name" value="Kelch_KLHDC2_KLHL20_DRC7"/>
    <property type="match status" value="1"/>
</dbReference>
<dbReference type="EMBL" id="JABWUV010000019">
    <property type="protein sequence ID" value="KAF6285829.1"/>
    <property type="molecule type" value="Genomic_DNA"/>
</dbReference>
<dbReference type="Gene3D" id="2.120.10.80">
    <property type="entry name" value="Kelch-type beta propeller"/>
    <property type="match status" value="1"/>
</dbReference>
<evidence type="ECO:0000313" key="1">
    <source>
        <dbReference type="EMBL" id="KAF6285829.1"/>
    </source>
</evidence>
<dbReference type="VEuPathDB" id="HostDB:GeneID_118674181"/>
<sequence length="145" mass="16557">MFLYNELYIYNIRKDTWTKVEIPSPPPRRCAHQAVVVPQGGGQLWIFGGEFASPDGEQFYHYKDLWVLHLATRTWEQVRSPGGPSGRSGHRMVAWKRQLILFGGFHESTRLVPIAGRSFFPAVVRRELFMGKTIVNTHGICCPIS</sequence>